<organism evidence="1 2">
    <name type="scientific">Solanum bulbocastanum</name>
    <name type="common">Wild potato</name>
    <dbReference type="NCBI Taxonomy" id="147425"/>
    <lineage>
        <taxon>Eukaryota</taxon>
        <taxon>Viridiplantae</taxon>
        <taxon>Streptophyta</taxon>
        <taxon>Embryophyta</taxon>
        <taxon>Tracheophyta</taxon>
        <taxon>Spermatophyta</taxon>
        <taxon>Magnoliopsida</taxon>
        <taxon>eudicotyledons</taxon>
        <taxon>Gunneridae</taxon>
        <taxon>Pentapetalae</taxon>
        <taxon>asterids</taxon>
        <taxon>lamiids</taxon>
        <taxon>Solanales</taxon>
        <taxon>Solanaceae</taxon>
        <taxon>Solanoideae</taxon>
        <taxon>Solaneae</taxon>
        <taxon>Solanum</taxon>
    </lineage>
</organism>
<gene>
    <name evidence="1" type="ORF">RDI58_028071</name>
</gene>
<evidence type="ECO:0000313" key="2">
    <source>
        <dbReference type="Proteomes" id="UP001371456"/>
    </source>
</evidence>
<sequence length="36" mass="4429">MLFTLERKFYDIFINLQSFTDEPNMLDVTRKIQTLF</sequence>
<dbReference type="EMBL" id="JBANQN010000012">
    <property type="protein sequence ID" value="KAK6772833.1"/>
    <property type="molecule type" value="Genomic_DNA"/>
</dbReference>
<name>A0AAN8SPP7_SOLBU</name>
<accession>A0AAN8SPP7</accession>
<comment type="caution">
    <text evidence="1">The sequence shown here is derived from an EMBL/GenBank/DDBJ whole genome shotgun (WGS) entry which is preliminary data.</text>
</comment>
<keyword evidence="2" id="KW-1185">Reference proteome</keyword>
<dbReference type="AlphaFoldDB" id="A0AAN8SPP7"/>
<evidence type="ECO:0000313" key="1">
    <source>
        <dbReference type="EMBL" id="KAK6772833.1"/>
    </source>
</evidence>
<protein>
    <submittedName>
        <fullName evidence="1">Uncharacterized protein</fullName>
    </submittedName>
</protein>
<reference evidence="1 2" key="1">
    <citation type="submission" date="2024-02" db="EMBL/GenBank/DDBJ databases">
        <title>de novo genome assembly of Solanum bulbocastanum strain 11H21.</title>
        <authorList>
            <person name="Hosaka A.J."/>
        </authorList>
    </citation>
    <scope>NUCLEOTIDE SEQUENCE [LARGE SCALE GENOMIC DNA]</scope>
    <source>
        <tissue evidence="1">Young leaves</tissue>
    </source>
</reference>
<dbReference type="Proteomes" id="UP001371456">
    <property type="component" value="Unassembled WGS sequence"/>
</dbReference>
<proteinExistence type="predicted"/>